<dbReference type="Gene3D" id="3.40.50.300">
    <property type="entry name" value="P-loop containing nucleotide triphosphate hydrolases"/>
    <property type="match status" value="1"/>
</dbReference>
<evidence type="ECO:0000256" key="4">
    <source>
        <dbReference type="ARBA" id="ARBA00023125"/>
    </source>
</evidence>
<dbReference type="CDD" id="cd15831">
    <property type="entry name" value="BTAD"/>
    <property type="match status" value="1"/>
</dbReference>
<dbReference type="GO" id="GO:0003677">
    <property type="term" value="F:DNA binding"/>
    <property type="evidence" value="ECO:0007669"/>
    <property type="project" value="UniProtKB-UniRule"/>
</dbReference>
<dbReference type="RefSeq" id="WP_098246872.1">
    <property type="nucleotide sequence ID" value="NZ_CP022685.1"/>
</dbReference>
<evidence type="ECO:0000256" key="5">
    <source>
        <dbReference type="ARBA" id="ARBA00023163"/>
    </source>
</evidence>
<dbReference type="EMBL" id="CP022685">
    <property type="protein sequence ID" value="ATL33037.1"/>
    <property type="molecule type" value="Genomic_DNA"/>
</dbReference>
<dbReference type="InterPro" id="IPR005158">
    <property type="entry name" value="BTAD"/>
</dbReference>
<evidence type="ECO:0000256" key="3">
    <source>
        <dbReference type="ARBA" id="ARBA00023015"/>
    </source>
</evidence>
<accession>A0A291QNB4</accession>
<sequence>MKPTSLDSRAEASEPTGPAPIGALGSLSVRSEGRPLELGPPRQRAVLALLLIGAGSVVSVDSIISRIWGDAPPATANATLQSYVSRLRKLLADCLLPDGSRPQLHYQQPGYALVIDPEHVDVHRFEGAVRTGSRLAQKGSADEAHAVLGAALDTWVGAPYEELSAYDFAVQEAARLEQLRLSAVESWAQCALRLGREENVLHPLAIEAKRNPLRERLTGLYMHAQYRLGRQADALRTYEETRQALAEEIGADPGRELAALHAAILRQDCALERAPELADRGTGDEARCGPAPAFEGPSHPVTAAGSGRITIRAPRLPTARDLDAGSPRRADGAPPVFVGRDEELRALVDSATGAFHTSGRVAFLVGEAGIGKTRLVSELARTVTESAHTVWASCSESEDKPDYWPWTTLLRRLTALWPDRVCRLPDWVRHSLAHLLPEMCSDICEPPRHGTSARPVSAPLSRDARFTLHDAVCQALLRTVREPTVLVVEDVDRADAPSLALLRLFVEQLRNAPALLVVTTRTFQLAHDAELRRAAAVILQSLDARRILLEPLDLAATGTLASRTLGESPEPRLLERLHRRTAGNPYFLGYLLHAGQQGLAVDPDAAIPHELAGVVLERLSGLPSGIRRVLELCAVMEDGCERHAVEAMLRHEGIPTDALPTALHGGLLTPDPDGADRLRFVHPLVREAVLHALESTRTASPAGAA</sequence>
<reference evidence="9 10" key="1">
    <citation type="submission" date="2017-08" db="EMBL/GenBank/DDBJ databases">
        <title>Complete Genome Sequence of Streptomyces formicae KY5, the formicamycin producer.</title>
        <authorList>
            <person name="Holmes N.A."/>
            <person name="Devine R."/>
            <person name="Qin Z."/>
            <person name="Seipke R.F."/>
            <person name="Wilkinson B."/>
            <person name="Hutchings M.I."/>
        </authorList>
    </citation>
    <scope>NUCLEOTIDE SEQUENCE [LARGE SCALE GENOMIC DNA]</scope>
    <source>
        <strain evidence="9 10">KY5</strain>
    </source>
</reference>
<keyword evidence="2" id="KW-0902">Two-component regulatory system</keyword>
<organism evidence="9 10">
    <name type="scientific">Streptomyces formicae</name>
    <dbReference type="NCBI Taxonomy" id="1616117"/>
    <lineage>
        <taxon>Bacteria</taxon>
        <taxon>Bacillati</taxon>
        <taxon>Actinomycetota</taxon>
        <taxon>Actinomycetes</taxon>
        <taxon>Kitasatosporales</taxon>
        <taxon>Streptomycetaceae</taxon>
        <taxon>Streptomyces</taxon>
    </lineage>
</organism>
<feature type="region of interest" description="Disordered" evidence="7">
    <location>
        <begin position="1"/>
        <end position="26"/>
    </location>
</feature>
<dbReference type="SMART" id="SM00862">
    <property type="entry name" value="Trans_reg_C"/>
    <property type="match status" value="1"/>
</dbReference>
<evidence type="ECO:0000256" key="6">
    <source>
        <dbReference type="PROSITE-ProRule" id="PRU01091"/>
    </source>
</evidence>
<dbReference type="PANTHER" id="PTHR35807">
    <property type="entry name" value="TRANSCRIPTIONAL REGULATOR REDD-RELATED"/>
    <property type="match status" value="1"/>
</dbReference>
<dbReference type="InterPro" id="IPR011990">
    <property type="entry name" value="TPR-like_helical_dom_sf"/>
</dbReference>
<dbReference type="Pfam" id="PF13191">
    <property type="entry name" value="AAA_16"/>
    <property type="match status" value="1"/>
</dbReference>
<dbReference type="AlphaFoldDB" id="A0A291QNB4"/>
<dbReference type="Proteomes" id="UP000221011">
    <property type="component" value="Chromosome"/>
</dbReference>
<dbReference type="InterPro" id="IPR051677">
    <property type="entry name" value="AfsR-DnrI-RedD_regulator"/>
</dbReference>
<protein>
    <submittedName>
        <fullName evidence="9">Transcriptional regulator, SARP family</fullName>
    </submittedName>
</protein>
<proteinExistence type="inferred from homology"/>
<evidence type="ECO:0000313" key="10">
    <source>
        <dbReference type="Proteomes" id="UP000221011"/>
    </source>
</evidence>
<dbReference type="KEGG" id="sfk:KY5_8019"/>
<keyword evidence="5" id="KW-0804">Transcription</keyword>
<dbReference type="Gene3D" id="1.10.10.10">
    <property type="entry name" value="Winged helix-like DNA-binding domain superfamily/Winged helix DNA-binding domain"/>
    <property type="match status" value="1"/>
</dbReference>
<evidence type="ECO:0000259" key="8">
    <source>
        <dbReference type="PROSITE" id="PS51755"/>
    </source>
</evidence>
<dbReference type="GO" id="GO:0000160">
    <property type="term" value="P:phosphorelay signal transduction system"/>
    <property type="evidence" value="ECO:0007669"/>
    <property type="project" value="UniProtKB-KW"/>
</dbReference>
<evidence type="ECO:0000313" key="9">
    <source>
        <dbReference type="EMBL" id="ATL33037.1"/>
    </source>
</evidence>
<name>A0A291QNB4_9ACTN</name>
<keyword evidence="4 6" id="KW-0238">DNA-binding</keyword>
<dbReference type="SUPFAM" id="SSF46894">
    <property type="entry name" value="C-terminal effector domain of the bipartite response regulators"/>
    <property type="match status" value="1"/>
</dbReference>
<dbReference type="InterPro" id="IPR027417">
    <property type="entry name" value="P-loop_NTPase"/>
</dbReference>
<dbReference type="SUPFAM" id="SSF52540">
    <property type="entry name" value="P-loop containing nucleoside triphosphate hydrolases"/>
    <property type="match status" value="1"/>
</dbReference>
<dbReference type="GO" id="GO:0006355">
    <property type="term" value="P:regulation of DNA-templated transcription"/>
    <property type="evidence" value="ECO:0007669"/>
    <property type="project" value="InterPro"/>
</dbReference>
<evidence type="ECO:0000256" key="1">
    <source>
        <dbReference type="ARBA" id="ARBA00005820"/>
    </source>
</evidence>
<dbReference type="PROSITE" id="PS51755">
    <property type="entry name" value="OMPR_PHOB"/>
    <property type="match status" value="1"/>
</dbReference>
<dbReference type="SMART" id="SM01043">
    <property type="entry name" value="BTAD"/>
    <property type="match status" value="1"/>
</dbReference>
<dbReference type="Pfam" id="PF03704">
    <property type="entry name" value="BTAD"/>
    <property type="match status" value="1"/>
</dbReference>
<keyword evidence="3" id="KW-0805">Transcription regulation</keyword>
<feature type="DNA-binding region" description="OmpR/PhoB-type" evidence="6">
    <location>
        <begin position="11"/>
        <end position="115"/>
    </location>
</feature>
<dbReference type="SUPFAM" id="SSF48452">
    <property type="entry name" value="TPR-like"/>
    <property type="match status" value="1"/>
</dbReference>
<dbReference type="InterPro" id="IPR001867">
    <property type="entry name" value="OmpR/PhoB-type_DNA-bd"/>
</dbReference>
<dbReference type="Gene3D" id="1.25.40.10">
    <property type="entry name" value="Tetratricopeptide repeat domain"/>
    <property type="match status" value="1"/>
</dbReference>
<dbReference type="InterPro" id="IPR041664">
    <property type="entry name" value="AAA_16"/>
</dbReference>
<dbReference type="InterPro" id="IPR016032">
    <property type="entry name" value="Sig_transdc_resp-reg_C-effctor"/>
</dbReference>
<dbReference type="PANTHER" id="PTHR35807:SF1">
    <property type="entry name" value="TRANSCRIPTIONAL REGULATOR REDD"/>
    <property type="match status" value="1"/>
</dbReference>
<keyword evidence="10" id="KW-1185">Reference proteome</keyword>
<comment type="similarity">
    <text evidence="1">Belongs to the AfsR/DnrI/RedD regulatory family.</text>
</comment>
<evidence type="ECO:0000256" key="2">
    <source>
        <dbReference type="ARBA" id="ARBA00023012"/>
    </source>
</evidence>
<dbReference type="InterPro" id="IPR036388">
    <property type="entry name" value="WH-like_DNA-bd_sf"/>
</dbReference>
<dbReference type="Pfam" id="PF00486">
    <property type="entry name" value="Trans_reg_C"/>
    <property type="match status" value="1"/>
</dbReference>
<evidence type="ECO:0000256" key="7">
    <source>
        <dbReference type="SAM" id="MobiDB-lite"/>
    </source>
</evidence>
<feature type="domain" description="OmpR/PhoB-type" evidence="8">
    <location>
        <begin position="11"/>
        <end position="115"/>
    </location>
</feature>
<gene>
    <name evidence="9" type="ORF">KY5_8019</name>
</gene>